<dbReference type="InterPro" id="IPR002545">
    <property type="entry name" value="CheW-lke_dom"/>
</dbReference>
<feature type="domain" description="CheW-like" evidence="5">
    <location>
        <begin position="13"/>
        <end position="154"/>
    </location>
</feature>
<dbReference type="EMBL" id="MWQY01000012">
    <property type="protein sequence ID" value="ORC34724.1"/>
    <property type="molecule type" value="Genomic_DNA"/>
</dbReference>
<reference evidence="6 7" key="1">
    <citation type="submission" date="2017-03" db="EMBL/GenBank/DDBJ databases">
        <title>Draft Genome sequence of Marispirochaeta sp. strain JC444.</title>
        <authorList>
            <person name="Shivani Y."/>
            <person name="Subhash Y."/>
            <person name="Sasikala C."/>
            <person name="Ramana C."/>
        </authorList>
    </citation>
    <scope>NUCLEOTIDE SEQUENCE [LARGE SCALE GENOMIC DNA]</scope>
    <source>
        <strain evidence="6 7">JC444</strain>
    </source>
</reference>
<protein>
    <recommendedName>
        <fullName evidence="2">Chemotaxis protein CheW</fullName>
    </recommendedName>
</protein>
<dbReference type="FunFam" id="2.40.50.180:FF:000002">
    <property type="entry name" value="Chemotaxis protein CheW"/>
    <property type="match status" value="1"/>
</dbReference>
<proteinExistence type="predicted"/>
<keyword evidence="4" id="KW-0145">Chemotaxis</keyword>
<evidence type="ECO:0000256" key="4">
    <source>
        <dbReference type="ARBA" id="ARBA00022500"/>
    </source>
</evidence>
<dbReference type="InterPro" id="IPR039315">
    <property type="entry name" value="CheW"/>
</dbReference>
<dbReference type="Gene3D" id="2.30.30.40">
    <property type="entry name" value="SH3 Domains"/>
    <property type="match status" value="1"/>
</dbReference>
<evidence type="ECO:0000256" key="1">
    <source>
        <dbReference type="ARBA" id="ARBA00004496"/>
    </source>
</evidence>
<accession>A0A1Y1RWX6</accession>
<dbReference type="SUPFAM" id="SSF50341">
    <property type="entry name" value="CheW-like"/>
    <property type="match status" value="1"/>
</dbReference>
<dbReference type="PANTHER" id="PTHR22617:SF23">
    <property type="entry name" value="CHEMOTAXIS PROTEIN CHEW"/>
    <property type="match status" value="1"/>
</dbReference>
<comment type="subcellular location">
    <subcellularLocation>
        <location evidence="1">Cytoplasm</location>
    </subcellularLocation>
</comment>
<dbReference type="CDD" id="cd00732">
    <property type="entry name" value="CheW"/>
    <property type="match status" value="1"/>
</dbReference>
<organism evidence="6 7">
    <name type="scientific">Marispirochaeta aestuarii</name>
    <dbReference type="NCBI Taxonomy" id="1963862"/>
    <lineage>
        <taxon>Bacteria</taxon>
        <taxon>Pseudomonadati</taxon>
        <taxon>Spirochaetota</taxon>
        <taxon>Spirochaetia</taxon>
        <taxon>Spirochaetales</taxon>
        <taxon>Spirochaetaceae</taxon>
        <taxon>Marispirochaeta</taxon>
    </lineage>
</organism>
<gene>
    <name evidence="6" type="ORF">B4O97_12165</name>
</gene>
<dbReference type="Gene3D" id="2.40.50.180">
    <property type="entry name" value="CheA-289, Domain 4"/>
    <property type="match status" value="1"/>
</dbReference>
<evidence type="ECO:0000256" key="3">
    <source>
        <dbReference type="ARBA" id="ARBA00022490"/>
    </source>
</evidence>
<dbReference type="GO" id="GO:0005829">
    <property type="term" value="C:cytosol"/>
    <property type="evidence" value="ECO:0007669"/>
    <property type="project" value="TreeGrafter"/>
</dbReference>
<dbReference type="GO" id="GO:0006935">
    <property type="term" value="P:chemotaxis"/>
    <property type="evidence" value="ECO:0007669"/>
    <property type="project" value="UniProtKB-KW"/>
</dbReference>
<dbReference type="OrthoDB" id="9794382at2"/>
<dbReference type="STRING" id="1963862.B4O97_12165"/>
<evidence type="ECO:0000313" key="7">
    <source>
        <dbReference type="Proteomes" id="UP000192343"/>
    </source>
</evidence>
<keyword evidence="3" id="KW-0963">Cytoplasm</keyword>
<evidence type="ECO:0000313" key="6">
    <source>
        <dbReference type="EMBL" id="ORC34724.1"/>
    </source>
</evidence>
<dbReference type="InterPro" id="IPR036061">
    <property type="entry name" value="CheW-like_dom_sf"/>
</dbReference>
<comment type="caution">
    <text evidence="6">The sequence shown here is derived from an EMBL/GenBank/DDBJ whole genome shotgun (WGS) entry which is preliminary data.</text>
</comment>
<dbReference type="Proteomes" id="UP000192343">
    <property type="component" value="Unassembled WGS sequence"/>
</dbReference>
<keyword evidence="7" id="KW-1185">Reference proteome</keyword>
<dbReference type="Pfam" id="PF01584">
    <property type="entry name" value="CheW"/>
    <property type="match status" value="1"/>
</dbReference>
<dbReference type="GO" id="GO:0007165">
    <property type="term" value="P:signal transduction"/>
    <property type="evidence" value="ECO:0007669"/>
    <property type="project" value="InterPro"/>
</dbReference>
<dbReference type="SMART" id="SM00260">
    <property type="entry name" value="CheW"/>
    <property type="match status" value="1"/>
</dbReference>
<dbReference type="AlphaFoldDB" id="A0A1Y1RWX6"/>
<evidence type="ECO:0000256" key="2">
    <source>
        <dbReference type="ARBA" id="ARBA00021483"/>
    </source>
</evidence>
<evidence type="ECO:0000259" key="5">
    <source>
        <dbReference type="PROSITE" id="PS50851"/>
    </source>
</evidence>
<name>A0A1Y1RWX6_9SPIO</name>
<sequence>MFLVDDEDEQYQENKYLLFNIGKEIYGINIMVVTDIIELQKITEVPDMPDYIKGVINLRGKVIPVMDLRLRFGMEPRAYDDRTCIIIVHVENTSIGFIVDTVSEVKDIRESDIDPPPSFKKHAARDRYISGLGKVDEEVRILLDVKKILEQDEDLKLESIGSEK</sequence>
<dbReference type="PROSITE" id="PS50851">
    <property type="entry name" value="CHEW"/>
    <property type="match status" value="1"/>
</dbReference>
<dbReference type="PANTHER" id="PTHR22617">
    <property type="entry name" value="CHEMOTAXIS SENSOR HISTIDINE KINASE-RELATED"/>
    <property type="match status" value="1"/>
</dbReference>